<organism evidence="1 2">
    <name type="scientific">Candidatus Afipia apatlaquensis</name>
    <dbReference type="NCBI Taxonomy" id="2712852"/>
    <lineage>
        <taxon>Bacteria</taxon>
        <taxon>Pseudomonadati</taxon>
        <taxon>Pseudomonadota</taxon>
        <taxon>Alphaproteobacteria</taxon>
        <taxon>Hyphomicrobiales</taxon>
        <taxon>Nitrobacteraceae</taxon>
        <taxon>Afipia</taxon>
    </lineage>
</organism>
<evidence type="ECO:0000313" key="2">
    <source>
        <dbReference type="Proteomes" id="UP000480266"/>
    </source>
</evidence>
<comment type="caution">
    <text evidence="1">The sequence shown here is derived from an EMBL/GenBank/DDBJ whole genome shotgun (WGS) entry which is preliminary data.</text>
</comment>
<proteinExistence type="predicted"/>
<name>A0A7C9VHD2_9BRAD</name>
<dbReference type="Proteomes" id="UP000480266">
    <property type="component" value="Unassembled WGS sequence"/>
</dbReference>
<protein>
    <submittedName>
        <fullName evidence="1">Uncharacterized protein</fullName>
    </submittedName>
</protein>
<accession>A0A7C9VHD2</accession>
<dbReference type="EMBL" id="JAAMRR010000257">
    <property type="protein sequence ID" value="NGX94610.1"/>
    <property type="molecule type" value="Genomic_DNA"/>
</dbReference>
<evidence type="ECO:0000313" key="1">
    <source>
        <dbReference type="EMBL" id="NGX94610.1"/>
    </source>
</evidence>
<reference evidence="1" key="1">
    <citation type="submission" date="2020-02" db="EMBL/GenBank/DDBJ databases">
        <title>Draft genome sequence of Candidatus Afipia apatlaquensis IBT-C3, a potential strain for decolorization of textile dyes.</title>
        <authorList>
            <person name="Sanchez-Reyes A."/>
            <person name="Breton-Deval L."/>
            <person name="Mangelson H."/>
            <person name="Sanchez-Flores A."/>
        </authorList>
    </citation>
    <scope>NUCLEOTIDE SEQUENCE [LARGE SCALE GENOMIC DNA]</scope>
    <source>
        <strain evidence="1">IBT-C3</strain>
    </source>
</reference>
<sequence>MNIVIKAALGCALGFIVVGALVGGGRTAAPPAPSAPLPSDQARFIAAITQARSQFTSAPNELAAGGIRNTRQQAICSALQGQSASGWIGKVAYLSTNGDGKGVITLELAPGLQVSTWNNALSDYSDKTLIDPDTQFFKSLVAMKRGDPVRFSGSFFPSNLDCVGEQSVTLAGSMKNPVFTMRFSSIRKL</sequence>
<keyword evidence="2" id="KW-1185">Reference proteome</keyword>
<gene>
    <name evidence="1" type="ORF">G4V63_05065</name>
</gene>
<dbReference type="AlphaFoldDB" id="A0A7C9VHD2"/>